<evidence type="ECO:0000313" key="4">
    <source>
        <dbReference type="Proteomes" id="UP000190092"/>
    </source>
</evidence>
<feature type="chain" id="PRO_5012594562" evidence="2">
    <location>
        <begin position="31"/>
        <end position="330"/>
    </location>
</feature>
<feature type="signal peptide" evidence="2">
    <location>
        <begin position="1"/>
        <end position="30"/>
    </location>
</feature>
<dbReference type="STRING" id="225324.SAMN02745126_03891"/>
<dbReference type="InterPro" id="IPR042100">
    <property type="entry name" value="Bug_dom1"/>
</dbReference>
<keyword evidence="4" id="KW-1185">Reference proteome</keyword>
<reference evidence="4" key="1">
    <citation type="submission" date="2017-02" db="EMBL/GenBank/DDBJ databases">
        <authorList>
            <person name="Varghese N."/>
            <person name="Submissions S."/>
        </authorList>
    </citation>
    <scope>NUCLEOTIDE SEQUENCE [LARGE SCALE GENOMIC DNA]</scope>
    <source>
        <strain evidence="4">ATCC 27094</strain>
    </source>
</reference>
<sequence>MKFVLPRRRALILSGGALAAPMLASGIARAADDWPSKPVKYINSFPAGGPTDALSRIVCQKLSELSGQQFIVENRGGSGGNVGADAIAHSPPDGYTIGLLSVSSHAIAPSLYAKLPFNADKDFTPVTMLWSLPNLLVVRKSLGPKTVPELIALAKEKPGKLSYASSGSGTTVHLSGALFVSMAKIDILHVPYRGSAPAVQDLLADQVDMIFDNIPGSLAQMGGGKVWGLAVTGTERSPMAPDVPAMAEFLPGYDINSWGGICGPAGLPPAMVEKLNALTKQALDSDDVKKAYLKNGATPLWKSVADTVAYRRSEEARFAPIVKASGAKVD</sequence>
<dbReference type="Gene3D" id="3.40.190.10">
    <property type="entry name" value="Periplasmic binding protein-like II"/>
    <property type="match status" value="1"/>
</dbReference>
<dbReference type="PROSITE" id="PS51318">
    <property type="entry name" value="TAT"/>
    <property type="match status" value="1"/>
</dbReference>
<dbReference type="Gene3D" id="3.40.190.150">
    <property type="entry name" value="Bordetella uptake gene, domain 1"/>
    <property type="match status" value="1"/>
</dbReference>
<dbReference type="Proteomes" id="UP000190092">
    <property type="component" value="Unassembled WGS sequence"/>
</dbReference>
<dbReference type="RefSeq" id="WP_085935570.1">
    <property type="nucleotide sequence ID" value="NZ_FUWJ01000005.1"/>
</dbReference>
<keyword evidence="3" id="KW-0675">Receptor</keyword>
<proteinExistence type="inferred from homology"/>
<dbReference type="Pfam" id="PF03401">
    <property type="entry name" value="TctC"/>
    <property type="match status" value="1"/>
</dbReference>
<dbReference type="AlphaFoldDB" id="A0A1T4RLK0"/>
<dbReference type="InterPro" id="IPR006311">
    <property type="entry name" value="TAT_signal"/>
</dbReference>
<dbReference type="OrthoDB" id="9780943at2"/>
<protein>
    <submittedName>
        <fullName evidence="3">Tripartite-type tricarboxylate transporter, receptor component TctC</fullName>
    </submittedName>
</protein>
<comment type="similarity">
    <text evidence="1">Belongs to the UPF0065 (bug) family.</text>
</comment>
<evidence type="ECO:0000313" key="3">
    <source>
        <dbReference type="EMBL" id="SKA16561.1"/>
    </source>
</evidence>
<organism evidence="3 4">
    <name type="scientific">Enhydrobacter aerosaccus</name>
    <dbReference type="NCBI Taxonomy" id="225324"/>
    <lineage>
        <taxon>Bacteria</taxon>
        <taxon>Pseudomonadati</taxon>
        <taxon>Pseudomonadota</taxon>
        <taxon>Alphaproteobacteria</taxon>
        <taxon>Hyphomicrobiales</taxon>
        <taxon>Enhydrobacter</taxon>
    </lineage>
</organism>
<evidence type="ECO:0000256" key="1">
    <source>
        <dbReference type="ARBA" id="ARBA00006987"/>
    </source>
</evidence>
<dbReference type="InterPro" id="IPR005064">
    <property type="entry name" value="BUG"/>
</dbReference>
<name>A0A1T4RLK0_9HYPH</name>
<dbReference type="PIRSF" id="PIRSF017082">
    <property type="entry name" value="YflP"/>
    <property type="match status" value="1"/>
</dbReference>
<evidence type="ECO:0000256" key="2">
    <source>
        <dbReference type="SAM" id="SignalP"/>
    </source>
</evidence>
<dbReference type="PANTHER" id="PTHR42928">
    <property type="entry name" value="TRICARBOXYLATE-BINDING PROTEIN"/>
    <property type="match status" value="1"/>
</dbReference>
<gene>
    <name evidence="3" type="ORF">SAMN02745126_03891</name>
</gene>
<dbReference type="PANTHER" id="PTHR42928:SF5">
    <property type="entry name" value="BLR1237 PROTEIN"/>
    <property type="match status" value="1"/>
</dbReference>
<keyword evidence="2" id="KW-0732">Signal</keyword>
<dbReference type="SUPFAM" id="SSF53850">
    <property type="entry name" value="Periplasmic binding protein-like II"/>
    <property type="match status" value="1"/>
</dbReference>
<dbReference type="CDD" id="cd13578">
    <property type="entry name" value="PBP2_Bug27"/>
    <property type="match status" value="1"/>
</dbReference>
<dbReference type="EMBL" id="FUWJ01000005">
    <property type="protein sequence ID" value="SKA16561.1"/>
    <property type="molecule type" value="Genomic_DNA"/>
</dbReference>
<accession>A0A1T4RLK0</accession>